<dbReference type="GO" id="GO:0010420">
    <property type="term" value="F:polyprenyldihydroxybenzoate methyltransferase activity"/>
    <property type="evidence" value="ECO:0007669"/>
    <property type="project" value="TreeGrafter"/>
</dbReference>
<dbReference type="PANTHER" id="PTHR43464:SF19">
    <property type="entry name" value="UBIQUINONE BIOSYNTHESIS O-METHYLTRANSFERASE, MITOCHONDRIAL"/>
    <property type="match status" value="1"/>
</dbReference>
<dbReference type="EMBL" id="OC957581">
    <property type="protein sequence ID" value="CAD7665026.1"/>
    <property type="molecule type" value="Genomic_DNA"/>
</dbReference>
<dbReference type="OrthoDB" id="3265906at2759"/>
<dbReference type="AlphaFoldDB" id="A0A7R9MRV8"/>
<evidence type="ECO:0000313" key="4">
    <source>
        <dbReference type="EMBL" id="CAD7665026.1"/>
    </source>
</evidence>
<evidence type="ECO:0008006" key="6">
    <source>
        <dbReference type="Google" id="ProtNLM"/>
    </source>
</evidence>
<proteinExistence type="predicted"/>
<accession>A0A7R9MRV8</accession>
<keyword evidence="2" id="KW-0808">Transferase</keyword>
<sequence>LNVCQTSGGYHRWLRRYSQQSTLNEDELNKFRTFADTDWRTDKKFAPLVRMNELRVPFIRDTYRTSSPLQTSKPLTGIRLLEIGCGAGILAEPLARLGADVTAIDPVAENIAMADSHRMGDKGVADNLKYECVSIEEFAMRDQMA</sequence>
<organism evidence="4">
    <name type="scientific">Oppiella nova</name>
    <dbReference type="NCBI Taxonomy" id="334625"/>
    <lineage>
        <taxon>Eukaryota</taxon>
        <taxon>Metazoa</taxon>
        <taxon>Ecdysozoa</taxon>
        <taxon>Arthropoda</taxon>
        <taxon>Chelicerata</taxon>
        <taxon>Arachnida</taxon>
        <taxon>Acari</taxon>
        <taxon>Acariformes</taxon>
        <taxon>Sarcoptiformes</taxon>
        <taxon>Oribatida</taxon>
        <taxon>Brachypylina</taxon>
        <taxon>Oppioidea</taxon>
        <taxon>Oppiidae</taxon>
        <taxon>Oppiella</taxon>
    </lineage>
</organism>
<keyword evidence="5" id="KW-1185">Reference proteome</keyword>
<dbReference type="Pfam" id="PF13489">
    <property type="entry name" value="Methyltransf_23"/>
    <property type="match status" value="1"/>
</dbReference>
<dbReference type="PANTHER" id="PTHR43464">
    <property type="entry name" value="METHYLTRANSFERASE"/>
    <property type="match status" value="1"/>
</dbReference>
<evidence type="ECO:0000256" key="2">
    <source>
        <dbReference type="ARBA" id="ARBA00022679"/>
    </source>
</evidence>
<dbReference type="CDD" id="cd02440">
    <property type="entry name" value="AdoMet_MTases"/>
    <property type="match status" value="1"/>
</dbReference>
<evidence type="ECO:0000256" key="1">
    <source>
        <dbReference type="ARBA" id="ARBA00022603"/>
    </source>
</evidence>
<dbReference type="InterPro" id="IPR029063">
    <property type="entry name" value="SAM-dependent_MTases_sf"/>
</dbReference>
<protein>
    <recommendedName>
        <fullName evidence="6">Methyltransferase type 11 domain-containing protein</fullName>
    </recommendedName>
</protein>
<dbReference type="SUPFAM" id="SSF53335">
    <property type="entry name" value="S-adenosyl-L-methionine-dependent methyltransferases"/>
    <property type="match status" value="1"/>
</dbReference>
<keyword evidence="3" id="KW-0949">S-adenosyl-L-methionine</keyword>
<dbReference type="Gene3D" id="3.40.50.150">
    <property type="entry name" value="Vaccinia Virus protein VP39"/>
    <property type="match status" value="1"/>
</dbReference>
<feature type="non-terminal residue" evidence="4">
    <location>
        <position position="145"/>
    </location>
</feature>
<name>A0A7R9MRV8_9ACAR</name>
<gene>
    <name evidence="4" type="ORF">ONB1V03_LOCUS21584</name>
</gene>
<dbReference type="GO" id="GO:0005739">
    <property type="term" value="C:mitochondrion"/>
    <property type="evidence" value="ECO:0007669"/>
    <property type="project" value="TreeGrafter"/>
</dbReference>
<feature type="non-terminal residue" evidence="4">
    <location>
        <position position="1"/>
    </location>
</feature>
<evidence type="ECO:0000313" key="5">
    <source>
        <dbReference type="Proteomes" id="UP000728032"/>
    </source>
</evidence>
<dbReference type="Proteomes" id="UP000728032">
    <property type="component" value="Unassembled WGS sequence"/>
</dbReference>
<dbReference type="EMBL" id="CAJPVJ010042756">
    <property type="protein sequence ID" value="CAG2182163.1"/>
    <property type="molecule type" value="Genomic_DNA"/>
</dbReference>
<reference evidence="4" key="1">
    <citation type="submission" date="2020-11" db="EMBL/GenBank/DDBJ databases">
        <authorList>
            <person name="Tran Van P."/>
        </authorList>
    </citation>
    <scope>NUCLEOTIDE SEQUENCE</scope>
</reference>
<dbReference type="GO" id="GO:0032259">
    <property type="term" value="P:methylation"/>
    <property type="evidence" value="ECO:0007669"/>
    <property type="project" value="UniProtKB-KW"/>
</dbReference>
<evidence type="ECO:0000256" key="3">
    <source>
        <dbReference type="ARBA" id="ARBA00022691"/>
    </source>
</evidence>
<keyword evidence="1" id="KW-0489">Methyltransferase</keyword>